<gene>
    <name evidence="2" type="ORF">I41_00200</name>
</gene>
<feature type="chain" id="PRO_5022196541" description="Dockerin domain-containing protein" evidence="1">
    <location>
        <begin position="28"/>
        <end position="291"/>
    </location>
</feature>
<sequence precursor="true">MRQLLRLGGRTAAAAMFTFLAMRQPLAAATFAPISGSLSLKAGTKPAQTTPAILGSASLSDNTLPSGFDFAATSLQTSIVGTRQFNFSGSASSLTNMTAPVGQPKATAGLLFEQSFTTAGPQWIEVSANVLSPPADADVAASITFGRTGQASQVSVGHTAGGTTTAAGAYAAGTFVLTGQISTAANLSGSHAGAVSGALRIAAIADFNASNSVNATDLNVIKTNFGPAVTTFATGDVDGDARTDGVDFLLYQRQFGVTLPPTAIQALPEPTSMALLPLALAAVSCLRRLGT</sequence>
<evidence type="ECO:0000313" key="3">
    <source>
        <dbReference type="Proteomes" id="UP000317909"/>
    </source>
</evidence>
<keyword evidence="1" id="KW-0732">Signal</keyword>
<name>A0A517TR66_9BACT</name>
<proteinExistence type="predicted"/>
<accession>A0A517TR66</accession>
<organism evidence="2 3">
    <name type="scientific">Lacipirellula limnantheis</name>
    <dbReference type="NCBI Taxonomy" id="2528024"/>
    <lineage>
        <taxon>Bacteria</taxon>
        <taxon>Pseudomonadati</taxon>
        <taxon>Planctomycetota</taxon>
        <taxon>Planctomycetia</taxon>
        <taxon>Pirellulales</taxon>
        <taxon>Lacipirellulaceae</taxon>
        <taxon>Lacipirellula</taxon>
    </lineage>
</organism>
<dbReference type="InterPro" id="IPR002105">
    <property type="entry name" value="Dockerin_1_rpt"/>
</dbReference>
<protein>
    <recommendedName>
        <fullName evidence="4">Dockerin domain-containing protein</fullName>
    </recommendedName>
</protein>
<dbReference type="KEGG" id="llh:I41_00200"/>
<feature type="signal peptide" evidence="1">
    <location>
        <begin position="1"/>
        <end position="27"/>
    </location>
</feature>
<dbReference type="Pfam" id="PF00404">
    <property type="entry name" value="Dockerin_1"/>
    <property type="match status" value="1"/>
</dbReference>
<keyword evidence="3" id="KW-1185">Reference proteome</keyword>
<dbReference type="AlphaFoldDB" id="A0A517TR66"/>
<dbReference type="GO" id="GO:0000272">
    <property type="term" value="P:polysaccharide catabolic process"/>
    <property type="evidence" value="ECO:0007669"/>
    <property type="project" value="InterPro"/>
</dbReference>
<evidence type="ECO:0000313" key="2">
    <source>
        <dbReference type="EMBL" id="QDT70867.1"/>
    </source>
</evidence>
<dbReference type="RefSeq" id="WP_145429791.1">
    <property type="nucleotide sequence ID" value="NZ_CP036339.1"/>
</dbReference>
<dbReference type="Proteomes" id="UP000317909">
    <property type="component" value="Chromosome"/>
</dbReference>
<evidence type="ECO:0008006" key="4">
    <source>
        <dbReference type="Google" id="ProtNLM"/>
    </source>
</evidence>
<reference evidence="2 3" key="1">
    <citation type="submission" date="2019-02" db="EMBL/GenBank/DDBJ databases">
        <title>Deep-cultivation of Planctomycetes and their phenomic and genomic characterization uncovers novel biology.</title>
        <authorList>
            <person name="Wiegand S."/>
            <person name="Jogler M."/>
            <person name="Boedeker C."/>
            <person name="Pinto D."/>
            <person name="Vollmers J."/>
            <person name="Rivas-Marin E."/>
            <person name="Kohn T."/>
            <person name="Peeters S.H."/>
            <person name="Heuer A."/>
            <person name="Rast P."/>
            <person name="Oberbeckmann S."/>
            <person name="Bunk B."/>
            <person name="Jeske O."/>
            <person name="Meyerdierks A."/>
            <person name="Storesund J.E."/>
            <person name="Kallscheuer N."/>
            <person name="Luecker S."/>
            <person name="Lage O.M."/>
            <person name="Pohl T."/>
            <person name="Merkel B.J."/>
            <person name="Hornburger P."/>
            <person name="Mueller R.-W."/>
            <person name="Bruemmer F."/>
            <person name="Labrenz M."/>
            <person name="Spormann A.M."/>
            <person name="Op den Camp H."/>
            <person name="Overmann J."/>
            <person name="Amann R."/>
            <person name="Jetten M.S.M."/>
            <person name="Mascher T."/>
            <person name="Medema M.H."/>
            <person name="Devos D.P."/>
            <person name="Kaster A.-K."/>
            <person name="Ovreas L."/>
            <person name="Rohde M."/>
            <person name="Galperin M.Y."/>
            <person name="Jogler C."/>
        </authorList>
    </citation>
    <scope>NUCLEOTIDE SEQUENCE [LARGE SCALE GENOMIC DNA]</scope>
    <source>
        <strain evidence="2 3">I41</strain>
    </source>
</reference>
<dbReference type="EMBL" id="CP036339">
    <property type="protein sequence ID" value="QDT70867.1"/>
    <property type="molecule type" value="Genomic_DNA"/>
</dbReference>
<evidence type="ECO:0000256" key="1">
    <source>
        <dbReference type="SAM" id="SignalP"/>
    </source>
</evidence>
<dbReference type="GO" id="GO:0004553">
    <property type="term" value="F:hydrolase activity, hydrolyzing O-glycosyl compounds"/>
    <property type="evidence" value="ECO:0007669"/>
    <property type="project" value="InterPro"/>
</dbReference>